<dbReference type="STRING" id="35622.SAMN04489764_2510"/>
<evidence type="ECO:0000313" key="1">
    <source>
        <dbReference type="EMBL" id="SDQ88919.1"/>
    </source>
</evidence>
<accession>A0A1H1EKE2</accession>
<dbReference type="Proteomes" id="UP000217103">
    <property type="component" value="Unassembled WGS sequence"/>
</dbReference>
<sequence length="486" mass="48526">MVETALRALIENRFGMLGLVVVSLLALYGVAYATRPAPAAAPAPQPSRVPVESVTAVCPDLAGAAVSVVAPGQNGKSGQKGAGEVAVTELGEDGEPVGTLTETGRLWQKTPKGRTGPLLVAGDGAVATGLEAAQTGTQTSGALRGLAGVRCVEPSASAWLVGPGPAAADVTLYLANADSAPASVRLAVYAGEGTVLDDHGLVLEPGEHRAIPLKDLAPSPLIMAVEVRTSKGRVAVAARAAMSGGRGVDWLPQAAPPATRVVVPGIPGGGGKRELYVAAPGELDAVVSIKAVTADGAYAMKNRETLEVPAGSVASLDLTTGIGGQAAALVLTSETPVVAGMTVTATGSLPDVAFSAGAGPIDLGSVVADNRASGGDKPDKAATLVLTAPEKAGRVRVTVIPARGSAPKPLEVSIPAARTREVELPAARGPFSVALTPLPGSGPVYGGRVLTDRLGDGLLITLQPLAPARVWTLVPPLTDSPVTVLP</sequence>
<dbReference type="InterPro" id="IPR043777">
    <property type="entry name" value="DUF5719"/>
</dbReference>
<dbReference type="EMBL" id="FNKK01000002">
    <property type="protein sequence ID" value="SDQ88919.1"/>
    <property type="molecule type" value="Genomic_DNA"/>
</dbReference>
<gene>
    <name evidence="1" type="ORF">SAMN04489764_2510</name>
</gene>
<organism evidence="1 2">
    <name type="scientific">Thermostaphylospora chromogena</name>
    <dbReference type="NCBI Taxonomy" id="35622"/>
    <lineage>
        <taxon>Bacteria</taxon>
        <taxon>Bacillati</taxon>
        <taxon>Actinomycetota</taxon>
        <taxon>Actinomycetes</taxon>
        <taxon>Streptosporangiales</taxon>
        <taxon>Thermomonosporaceae</taxon>
        <taxon>Thermostaphylospora</taxon>
    </lineage>
</organism>
<name>A0A1H1EKE2_9ACTN</name>
<protein>
    <submittedName>
        <fullName evidence="1">Uncharacterized protein</fullName>
    </submittedName>
</protein>
<dbReference type="Pfam" id="PF18986">
    <property type="entry name" value="DUF5719"/>
    <property type="match status" value="1"/>
</dbReference>
<reference evidence="1 2" key="1">
    <citation type="submission" date="2016-10" db="EMBL/GenBank/DDBJ databases">
        <authorList>
            <person name="de Groot N.N."/>
        </authorList>
    </citation>
    <scope>NUCLEOTIDE SEQUENCE [LARGE SCALE GENOMIC DNA]</scope>
    <source>
        <strain evidence="1 2">DSM 43794</strain>
    </source>
</reference>
<proteinExistence type="predicted"/>
<evidence type="ECO:0000313" key="2">
    <source>
        <dbReference type="Proteomes" id="UP000217103"/>
    </source>
</evidence>
<dbReference type="AlphaFoldDB" id="A0A1H1EKE2"/>
<keyword evidence="2" id="KW-1185">Reference proteome</keyword>